<reference evidence="2 3" key="1">
    <citation type="journal article" date="2021" name="bioRxiv">
        <title>The Gossypium anomalum genome as a resource for cotton improvement and evolutionary analysis of hybrid incompatibility.</title>
        <authorList>
            <person name="Grover C.E."/>
            <person name="Yuan D."/>
            <person name="Arick M.A."/>
            <person name="Miller E.R."/>
            <person name="Hu G."/>
            <person name="Peterson D.G."/>
            <person name="Wendel J.F."/>
            <person name="Udall J.A."/>
        </authorList>
    </citation>
    <scope>NUCLEOTIDE SEQUENCE [LARGE SCALE GENOMIC DNA]</scope>
    <source>
        <strain evidence="2">JFW-Udall</strain>
        <tissue evidence="2">Leaf</tissue>
    </source>
</reference>
<feature type="domain" description="DUF7745" evidence="1">
    <location>
        <begin position="264"/>
        <end position="362"/>
    </location>
</feature>
<dbReference type="Pfam" id="PF24924">
    <property type="entry name" value="DUF7745"/>
    <property type="match status" value="2"/>
</dbReference>
<proteinExistence type="predicted"/>
<dbReference type="AlphaFoldDB" id="A0A8J5Y9Y2"/>
<organism evidence="2 3">
    <name type="scientific">Gossypium anomalum</name>
    <dbReference type="NCBI Taxonomy" id="47600"/>
    <lineage>
        <taxon>Eukaryota</taxon>
        <taxon>Viridiplantae</taxon>
        <taxon>Streptophyta</taxon>
        <taxon>Embryophyta</taxon>
        <taxon>Tracheophyta</taxon>
        <taxon>Spermatophyta</taxon>
        <taxon>Magnoliopsida</taxon>
        <taxon>eudicotyledons</taxon>
        <taxon>Gunneridae</taxon>
        <taxon>Pentapetalae</taxon>
        <taxon>rosids</taxon>
        <taxon>malvids</taxon>
        <taxon>Malvales</taxon>
        <taxon>Malvaceae</taxon>
        <taxon>Malvoideae</taxon>
        <taxon>Gossypium</taxon>
    </lineage>
</organism>
<feature type="domain" description="DUF7745" evidence="1">
    <location>
        <begin position="90"/>
        <end position="207"/>
    </location>
</feature>
<gene>
    <name evidence="2" type="ORF">CXB51_025057</name>
</gene>
<sequence length="372" mass="43705">MDSKPVTGKRRSTAAPMAGAGLLNRELVIEKKSLDKVEDNTAVRIWSEKTQQKKGDSLTEGYMSELWDFTRISVTQNNLQKLKEIWYQWDDKTNQLFHCNYGDLPYSLVVKVDKHFFRALAQYWNPIYSCFTFGKVDLVPTVEEYTMLLRCLRIQADKACSRATNIPTFLKKLMSITGINEQWLWPKLNKREIVKLLNRELVIEKKSLDKVEDNTAVRIWSEKTQQKKGDSLTEGYMSELWDFTRISVTQNNLQKLKEIWYQWDDKTNQLFHCNYGDLPYSLVVKVDKHFFRALAQYWNPIYSCFTFGKVDLVPTVEEYTMLLRCLRIQADKACSRATNIPTFLKKLMSITGINEQWLWPKLNKREIVKVSL</sequence>
<name>A0A8J5Y9Y2_9ROSI</name>
<comment type="caution">
    <text evidence="2">The sequence shown here is derived from an EMBL/GenBank/DDBJ whole genome shotgun (WGS) entry which is preliminary data.</text>
</comment>
<dbReference type="InterPro" id="IPR056647">
    <property type="entry name" value="DUF7745"/>
</dbReference>
<evidence type="ECO:0000259" key="1">
    <source>
        <dbReference type="Pfam" id="PF24924"/>
    </source>
</evidence>
<dbReference type="Proteomes" id="UP000701853">
    <property type="component" value="Chromosome 10"/>
</dbReference>
<accession>A0A8J5Y9Y2</accession>
<dbReference type="EMBL" id="JAHUZN010000010">
    <property type="protein sequence ID" value="KAG8480434.1"/>
    <property type="molecule type" value="Genomic_DNA"/>
</dbReference>
<dbReference type="PANTHER" id="PTHR48200">
    <property type="entry name" value="PROTEIN, PUTATIVE-RELATED"/>
    <property type="match status" value="1"/>
</dbReference>
<dbReference type="PANTHER" id="PTHR48200:SF1">
    <property type="entry name" value="AMINOTRANSFERASE-LIKE PLANT MOBILE DOMAIN-CONTAINING PROTEIN"/>
    <property type="match status" value="1"/>
</dbReference>
<evidence type="ECO:0000313" key="2">
    <source>
        <dbReference type="EMBL" id="KAG8480434.1"/>
    </source>
</evidence>
<keyword evidence="3" id="KW-1185">Reference proteome</keyword>
<evidence type="ECO:0000313" key="3">
    <source>
        <dbReference type="Proteomes" id="UP000701853"/>
    </source>
</evidence>
<dbReference type="OrthoDB" id="983055at2759"/>
<protein>
    <recommendedName>
        <fullName evidence="1">DUF7745 domain-containing protein</fullName>
    </recommendedName>
</protein>